<evidence type="ECO:0000256" key="1">
    <source>
        <dbReference type="ARBA" id="ARBA00004651"/>
    </source>
</evidence>
<keyword evidence="2" id="KW-1003">Cell membrane</keyword>
<dbReference type="InterPro" id="IPR036866">
    <property type="entry name" value="RibonucZ/Hydroxyglut_hydro"/>
</dbReference>
<dbReference type="NCBIfam" id="TIGR00360">
    <property type="entry name" value="ComEC_N-term"/>
    <property type="match status" value="1"/>
</dbReference>
<reference evidence="9 10" key="1">
    <citation type="submission" date="2017-09" db="EMBL/GenBank/DDBJ databases">
        <authorList>
            <person name="Ehlers B."/>
            <person name="Leendertz F.H."/>
        </authorList>
    </citation>
    <scope>NUCLEOTIDE SEQUENCE [LARGE SCALE GENOMIC DNA]</scope>
    <source>
        <strain evidence="9 10">CGMCC 1.05381</strain>
    </source>
</reference>
<dbReference type="Proteomes" id="UP000219440">
    <property type="component" value="Unassembled WGS sequence"/>
</dbReference>
<evidence type="ECO:0000256" key="4">
    <source>
        <dbReference type="ARBA" id="ARBA00022989"/>
    </source>
</evidence>
<dbReference type="InterPro" id="IPR052159">
    <property type="entry name" value="Competence_DNA_uptake"/>
</dbReference>
<evidence type="ECO:0000256" key="2">
    <source>
        <dbReference type="ARBA" id="ARBA00022475"/>
    </source>
</evidence>
<name>A0A2C8ZM64_9MICO</name>
<evidence type="ECO:0000256" key="3">
    <source>
        <dbReference type="ARBA" id="ARBA00022692"/>
    </source>
</evidence>
<evidence type="ECO:0000259" key="7">
    <source>
        <dbReference type="Pfam" id="PF00753"/>
    </source>
</evidence>
<dbReference type="InterPro" id="IPR035681">
    <property type="entry name" value="ComA-like_MBL"/>
</dbReference>
<dbReference type="Gene3D" id="3.60.15.10">
    <property type="entry name" value="Ribonuclease Z/Hydroxyacylglutathione hydrolase-like"/>
    <property type="match status" value="1"/>
</dbReference>
<feature type="transmembrane region" description="Helical" evidence="6">
    <location>
        <begin position="410"/>
        <end position="431"/>
    </location>
</feature>
<dbReference type="CDD" id="cd07731">
    <property type="entry name" value="ComA-like_MBL-fold"/>
    <property type="match status" value="1"/>
</dbReference>
<feature type="transmembrane region" description="Helical" evidence="6">
    <location>
        <begin position="346"/>
        <end position="365"/>
    </location>
</feature>
<feature type="domain" description="ComEC/Rec2-related protein" evidence="8">
    <location>
        <begin position="198"/>
        <end position="462"/>
    </location>
</feature>
<dbReference type="InterPro" id="IPR004477">
    <property type="entry name" value="ComEC_N"/>
</dbReference>
<feature type="transmembrane region" description="Helical" evidence="6">
    <location>
        <begin position="272"/>
        <end position="288"/>
    </location>
</feature>
<organism evidence="9 10">
    <name type="scientific">Salinibacterium xinjiangense</name>
    <dbReference type="NCBI Taxonomy" id="386302"/>
    <lineage>
        <taxon>Bacteria</taxon>
        <taxon>Bacillati</taxon>
        <taxon>Actinomycetota</taxon>
        <taxon>Actinomycetes</taxon>
        <taxon>Micrococcales</taxon>
        <taxon>Microbacteriaceae</taxon>
        <taxon>Salinibacterium</taxon>
    </lineage>
</organism>
<dbReference type="Pfam" id="PF03772">
    <property type="entry name" value="Competence"/>
    <property type="match status" value="1"/>
</dbReference>
<feature type="transmembrane region" description="Helical" evidence="6">
    <location>
        <begin position="377"/>
        <end position="403"/>
    </location>
</feature>
<feature type="transmembrane region" description="Helical" evidence="6">
    <location>
        <begin position="219"/>
        <end position="242"/>
    </location>
</feature>
<dbReference type="PANTHER" id="PTHR30619">
    <property type="entry name" value="DNA INTERNALIZATION/COMPETENCE PROTEIN COMEC/REC2"/>
    <property type="match status" value="1"/>
</dbReference>
<dbReference type="Pfam" id="PF00753">
    <property type="entry name" value="Lactamase_B"/>
    <property type="match status" value="1"/>
</dbReference>
<dbReference type="PANTHER" id="PTHR30619:SF1">
    <property type="entry name" value="RECOMBINATION PROTEIN 2"/>
    <property type="match status" value="1"/>
</dbReference>
<keyword evidence="3 6" id="KW-0812">Transmembrane</keyword>
<feature type="transmembrane region" description="Helical" evidence="6">
    <location>
        <begin position="12"/>
        <end position="37"/>
    </location>
</feature>
<feature type="domain" description="Metallo-beta-lactamase" evidence="7">
    <location>
        <begin position="506"/>
        <end position="577"/>
    </location>
</feature>
<dbReference type="InterPro" id="IPR001279">
    <property type="entry name" value="Metallo-B-lactamas"/>
</dbReference>
<feature type="transmembrane region" description="Helical" evidence="6">
    <location>
        <begin position="469"/>
        <end position="488"/>
    </location>
</feature>
<evidence type="ECO:0000313" key="10">
    <source>
        <dbReference type="Proteomes" id="UP000219440"/>
    </source>
</evidence>
<keyword evidence="4 6" id="KW-1133">Transmembrane helix</keyword>
<accession>A0A2C8ZM64</accession>
<feature type="transmembrane region" description="Helical" evidence="6">
    <location>
        <begin position="318"/>
        <end position="339"/>
    </location>
</feature>
<feature type="transmembrane region" description="Helical" evidence="6">
    <location>
        <begin position="249"/>
        <end position="266"/>
    </location>
</feature>
<dbReference type="SUPFAM" id="SSF56281">
    <property type="entry name" value="Metallo-hydrolase/oxidoreductase"/>
    <property type="match status" value="1"/>
</dbReference>
<keyword evidence="5 6" id="KW-0472">Membrane</keyword>
<gene>
    <name evidence="9" type="ORF">SAMN06296378_1669</name>
</gene>
<feature type="transmembrane region" description="Helical" evidence="6">
    <location>
        <begin position="443"/>
        <end position="462"/>
    </location>
</feature>
<dbReference type="AlphaFoldDB" id="A0A2C8ZM64"/>
<comment type="subcellular location">
    <subcellularLocation>
        <location evidence="1">Cell membrane</location>
        <topology evidence="1">Multi-pass membrane protein</topology>
    </subcellularLocation>
</comment>
<keyword evidence="10" id="KW-1185">Reference proteome</keyword>
<evidence type="ECO:0000256" key="5">
    <source>
        <dbReference type="ARBA" id="ARBA00023136"/>
    </source>
</evidence>
<dbReference type="OrthoDB" id="7177610at2"/>
<evidence type="ECO:0000313" key="9">
    <source>
        <dbReference type="EMBL" id="SOE66071.1"/>
    </source>
</evidence>
<dbReference type="RefSeq" id="WP_097060764.1">
    <property type="nucleotide sequence ID" value="NZ_BMLC01000001.1"/>
</dbReference>
<protein>
    <submittedName>
        <fullName evidence="9">Competence protein ComEC</fullName>
    </submittedName>
</protein>
<evidence type="ECO:0000259" key="8">
    <source>
        <dbReference type="Pfam" id="PF03772"/>
    </source>
</evidence>
<sequence>MRIDLRLAIPAVGGWIAAGVIIGWPEAAVPALVLAWMAAGCLALVRPRVALAAAAVALCCTSVALQAPARSPAVLVDAAAHHVRVDAVATATQTVLPGRGSFEVYLGFVDGVPVSVPALVFGEGPAQRLGIGTRIALDGTVVRAEAGDDRAFLFFPDEPPVVVESPPWYLDWANGLRGEFLRATQQLPGNGGDLLPGLAIGDTAAVSTELDSAMKSSSLSHLTAVSGANCAIVVGLVMLAGGALGLPRWLRIGASILMLLAFVVLVTPEPSVLRAAVMATLVLVALLGGRPARGLPILSLATMSLLAMDPWLARNFGFVLSVLATAGLLLLAGPLAGGLGRWLPRWLALVIAVPLAAQLACQPVIVLLNASLPTYGVIANILAAPAAPIATVVGLAACIALVVVPPLGPLLCQLAWLPSAWIASVATFFAAAPGAQLPWPEGVAGLALLVGTSACAVLAVLGRGRWRRWSGAAIIVASVVYIGVVAGLRVGEQWGRPADWQMAGCDVGQGDAFIVRSAGMVALLDTGPDPAPLAACLEDLGIDRIDLLVLTHYDKDHIGGVEAVIGHVDYAIIGPAGEPKDDDIAASLRAGGAEVQQVSRGPSGLLGELRWHVLWPPARLSGIEPGNPASVTVEFDPVGECRHGCFSSIFLGDLGEESQDRLLATNPLGEVDVVKVAHHGSADQSARLYERLDAVVGMMGVGIDNGYGHPTVSLLDILDSTGTAALRTDQHGLILLSPGEEPGAISVWTEH</sequence>
<dbReference type="GO" id="GO:0005886">
    <property type="term" value="C:plasma membrane"/>
    <property type="evidence" value="ECO:0007669"/>
    <property type="project" value="UniProtKB-SubCell"/>
</dbReference>
<proteinExistence type="predicted"/>
<dbReference type="EMBL" id="OCST01000003">
    <property type="protein sequence ID" value="SOE66071.1"/>
    <property type="molecule type" value="Genomic_DNA"/>
</dbReference>
<evidence type="ECO:0000256" key="6">
    <source>
        <dbReference type="SAM" id="Phobius"/>
    </source>
</evidence>